<dbReference type="AlphaFoldDB" id="A0A5N5HUY1"/>
<reference evidence="2 3" key="3">
    <citation type="submission" date="2019-11" db="EMBL/GenBank/DDBJ databases">
        <title>A de novo genome assembly of a pear dwarfing rootstock.</title>
        <authorList>
            <person name="Wang F."/>
            <person name="Wang J."/>
            <person name="Li S."/>
            <person name="Zhang Y."/>
            <person name="Fang M."/>
            <person name="Ma L."/>
            <person name="Zhao Y."/>
            <person name="Jiang S."/>
        </authorList>
    </citation>
    <scope>NUCLEOTIDE SEQUENCE [LARGE SCALE GENOMIC DNA]</scope>
    <source>
        <strain evidence="2">S2</strain>
        <tissue evidence="2">Leaf</tissue>
    </source>
</reference>
<reference evidence="3" key="2">
    <citation type="submission" date="2019-10" db="EMBL/GenBank/DDBJ databases">
        <title>A de novo genome assembly of a pear dwarfing rootstock.</title>
        <authorList>
            <person name="Wang F."/>
            <person name="Wang J."/>
            <person name="Li S."/>
            <person name="Zhang Y."/>
            <person name="Fang M."/>
            <person name="Ma L."/>
            <person name="Zhao Y."/>
            <person name="Jiang S."/>
        </authorList>
    </citation>
    <scope>NUCLEOTIDE SEQUENCE [LARGE SCALE GENOMIC DNA]</scope>
</reference>
<reference evidence="2 3" key="1">
    <citation type="submission" date="2019-09" db="EMBL/GenBank/DDBJ databases">
        <authorList>
            <person name="Ou C."/>
        </authorList>
    </citation>
    <scope>NUCLEOTIDE SEQUENCE [LARGE SCALE GENOMIC DNA]</scope>
    <source>
        <strain evidence="2">S2</strain>
        <tissue evidence="2">Leaf</tissue>
    </source>
</reference>
<gene>
    <name evidence="2" type="ORF">D8674_008877</name>
</gene>
<proteinExistence type="predicted"/>
<sequence>MAKHEGEAVDHATQKRDNEEQIDGPLPDLLELYKFGNKTRWALPKQNRKYTEDVPEASTAKAARGVHDRT</sequence>
<keyword evidence="3" id="KW-1185">Reference proteome</keyword>
<comment type="caution">
    <text evidence="2">The sequence shown here is derived from an EMBL/GenBank/DDBJ whole genome shotgun (WGS) entry which is preliminary data.</text>
</comment>
<organism evidence="2 3">
    <name type="scientific">Pyrus ussuriensis x Pyrus communis</name>
    <dbReference type="NCBI Taxonomy" id="2448454"/>
    <lineage>
        <taxon>Eukaryota</taxon>
        <taxon>Viridiplantae</taxon>
        <taxon>Streptophyta</taxon>
        <taxon>Embryophyta</taxon>
        <taxon>Tracheophyta</taxon>
        <taxon>Spermatophyta</taxon>
        <taxon>Magnoliopsida</taxon>
        <taxon>eudicotyledons</taxon>
        <taxon>Gunneridae</taxon>
        <taxon>Pentapetalae</taxon>
        <taxon>rosids</taxon>
        <taxon>fabids</taxon>
        <taxon>Rosales</taxon>
        <taxon>Rosaceae</taxon>
        <taxon>Amygdaloideae</taxon>
        <taxon>Maleae</taxon>
        <taxon>Pyrus</taxon>
    </lineage>
</organism>
<feature type="region of interest" description="Disordered" evidence="1">
    <location>
        <begin position="46"/>
        <end position="70"/>
    </location>
</feature>
<name>A0A5N5HUY1_9ROSA</name>
<feature type="region of interest" description="Disordered" evidence="1">
    <location>
        <begin position="1"/>
        <end position="25"/>
    </location>
</feature>
<accession>A0A5N5HUY1</accession>
<protein>
    <submittedName>
        <fullName evidence="2">Uncharacterized protein</fullName>
    </submittedName>
</protein>
<feature type="compositionally biased region" description="Basic and acidic residues" evidence="1">
    <location>
        <begin position="1"/>
        <end position="19"/>
    </location>
</feature>
<evidence type="ECO:0000313" key="2">
    <source>
        <dbReference type="EMBL" id="KAB2631358.1"/>
    </source>
</evidence>
<dbReference type="Proteomes" id="UP000327157">
    <property type="component" value="Chromosome 12"/>
</dbReference>
<dbReference type="EMBL" id="SMOL01000143">
    <property type="protein sequence ID" value="KAB2631358.1"/>
    <property type="molecule type" value="Genomic_DNA"/>
</dbReference>
<evidence type="ECO:0000313" key="3">
    <source>
        <dbReference type="Proteomes" id="UP000327157"/>
    </source>
</evidence>
<evidence type="ECO:0000256" key="1">
    <source>
        <dbReference type="SAM" id="MobiDB-lite"/>
    </source>
</evidence>